<evidence type="ECO:0000313" key="2">
    <source>
        <dbReference type="EMBL" id="NYI83502.1"/>
    </source>
</evidence>
<comment type="caution">
    <text evidence="2">The sequence shown here is derived from an EMBL/GenBank/DDBJ whole genome shotgun (WGS) entry which is preliminary data.</text>
</comment>
<dbReference type="AlphaFoldDB" id="A0A853AG21"/>
<protein>
    <submittedName>
        <fullName evidence="2">Uncharacterized protein YjbI with pentapeptide repeats</fullName>
    </submittedName>
</protein>
<dbReference type="Pfam" id="PF13576">
    <property type="entry name" value="Pentapeptide_3"/>
    <property type="match status" value="2"/>
</dbReference>
<keyword evidence="3" id="KW-1185">Reference proteome</keyword>
<dbReference type="SUPFAM" id="SSF141571">
    <property type="entry name" value="Pentapeptide repeat-like"/>
    <property type="match status" value="1"/>
</dbReference>
<evidence type="ECO:0000256" key="1">
    <source>
        <dbReference type="SAM" id="Phobius"/>
    </source>
</evidence>
<dbReference type="Proteomes" id="UP000587002">
    <property type="component" value="Unassembled WGS sequence"/>
</dbReference>
<reference evidence="2 3" key="1">
    <citation type="submission" date="2020-07" db="EMBL/GenBank/DDBJ databases">
        <title>Sequencing the genomes of 1000 actinobacteria strains.</title>
        <authorList>
            <person name="Klenk H.-P."/>
        </authorList>
    </citation>
    <scope>NUCLEOTIDE SEQUENCE [LARGE SCALE GENOMIC DNA]</scope>
    <source>
        <strain evidence="2 3">DSM 44065</strain>
    </source>
</reference>
<dbReference type="EMBL" id="JACCFJ010000001">
    <property type="protein sequence ID" value="NYI83502.1"/>
    <property type="molecule type" value="Genomic_DNA"/>
</dbReference>
<evidence type="ECO:0000313" key="3">
    <source>
        <dbReference type="Proteomes" id="UP000587002"/>
    </source>
</evidence>
<name>A0A853AG21_9PSEU</name>
<dbReference type="RefSeq" id="WP_179720017.1">
    <property type="nucleotide sequence ID" value="NZ_BAABFH010000001.1"/>
</dbReference>
<accession>A0A853AG21</accession>
<dbReference type="Gene3D" id="2.160.20.80">
    <property type="entry name" value="E3 ubiquitin-protein ligase SopA"/>
    <property type="match status" value="1"/>
</dbReference>
<keyword evidence="1" id="KW-0472">Membrane</keyword>
<feature type="transmembrane region" description="Helical" evidence="1">
    <location>
        <begin position="6"/>
        <end position="29"/>
    </location>
</feature>
<keyword evidence="1" id="KW-0812">Transmembrane</keyword>
<feature type="transmembrane region" description="Helical" evidence="1">
    <location>
        <begin position="41"/>
        <end position="62"/>
    </location>
</feature>
<sequence>MPAWSIWVGAVVLLGVAAVSMWTLLALFGGGSPQDQIRLEIVKLAGGIVVGTGGAAALLLAARRQRALELQLAQNERDLAHKELVAADARHDAAERRITELYASAAEQLGSDTAPVRLAALHALERLAQDNPGHRQTVVDLLCAYLRMPFAGPGEVDPEQQDGHRQETQVRLTAQRLLTTHLRPGAEATFWADVDLDLTRATLLDWDMADCCVRGASFDGAVFHGDASFHRAEFRGAVSLRGAVLVDAASFDAARFHDVARFGGTRCRGEISFRHAGFDGAVSFDGARFHGPASFAEGELRGETSFRHTAFDATASFREATFHDVAFGAAEFLDTASFDGTRFHGSTSFGGTRLPGRASFREAEFHDAVWFGRTERGVPDLSGARVLVPDQLPDHDLLRGLPGWRLTVDGATPDEDQRRWRRFEPATD</sequence>
<gene>
    <name evidence="2" type="ORF">HNR68_002132</name>
</gene>
<dbReference type="InterPro" id="IPR001646">
    <property type="entry name" value="5peptide_repeat"/>
</dbReference>
<proteinExistence type="predicted"/>
<organism evidence="2 3">
    <name type="scientific">Saccharopolyspora hordei</name>
    <dbReference type="NCBI Taxonomy" id="1838"/>
    <lineage>
        <taxon>Bacteria</taxon>
        <taxon>Bacillati</taxon>
        <taxon>Actinomycetota</taxon>
        <taxon>Actinomycetes</taxon>
        <taxon>Pseudonocardiales</taxon>
        <taxon>Pseudonocardiaceae</taxon>
        <taxon>Saccharopolyspora</taxon>
    </lineage>
</organism>
<keyword evidence="1" id="KW-1133">Transmembrane helix</keyword>